<dbReference type="Proteomes" id="UP001066276">
    <property type="component" value="Chromosome 12"/>
</dbReference>
<organism evidence="1 2">
    <name type="scientific">Pleurodeles waltl</name>
    <name type="common">Iberian ribbed newt</name>
    <dbReference type="NCBI Taxonomy" id="8319"/>
    <lineage>
        <taxon>Eukaryota</taxon>
        <taxon>Metazoa</taxon>
        <taxon>Chordata</taxon>
        <taxon>Craniata</taxon>
        <taxon>Vertebrata</taxon>
        <taxon>Euteleostomi</taxon>
        <taxon>Amphibia</taxon>
        <taxon>Batrachia</taxon>
        <taxon>Caudata</taxon>
        <taxon>Salamandroidea</taxon>
        <taxon>Salamandridae</taxon>
        <taxon>Pleurodelinae</taxon>
        <taxon>Pleurodeles</taxon>
    </lineage>
</organism>
<accession>A0AAV7L0I2</accession>
<reference evidence="1" key="1">
    <citation type="journal article" date="2022" name="bioRxiv">
        <title>Sequencing and chromosome-scale assembly of the giantPleurodeles waltlgenome.</title>
        <authorList>
            <person name="Brown T."/>
            <person name="Elewa A."/>
            <person name="Iarovenko S."/>
            <person name="Subramanian E."/>
            <person name="Araus A.J."/>
            <person name="Petzold A."/>
            <person name="Susuki M."/>
            <person name="Suzuki K.-i.T."/>
            <person name="Hayashi T."/>
            <person name="Toyoda A."/>
            <person name="Oliveira C."/>
            <person name="Osipova E."/>
            <person name="Leigh N.D."/>
            <person name="Simon A."/>
            <person name="Yun M.H."/>
        </authorList>
    </citation>
    <scope>NUCLEOTIDE SEQUENCE</scope>
    <source>
        <strain evidence="1">20211129_DDA</strain>
        <tissue evidence="1">Liver</tissue>
    </source>
</reference>
<dbReference type="AlphaFoldDB" id="A0AAV7L0I2"/>
<gene>
    <name evidence="1" type="ORF">NDU88_001338</name>
</gene>
<keyword evidence="2" id="KW-1185">Reference proteome</keyword>
<dbReference type="EMBL" id="JANPWB010000016">
    <property type="protein sequence ID" value="KAJ1081155.1"/>
    <property type="molecule type" value="Genomic_DNA"/>
</dbReference>
<evidence type="ECO:0000313" key="1">
    <source>
        <dbReference type="EMBL" id="KAJ1081155.1"/>
    </source>
</evidence>
<evidence type="ECO:0000313" key="2">
    <source>
        <dbReference type="Proteomes" id="UP001066276"/>
    </source>
</evidence>
<protein>
    <submittedName>
        <fullName evidence="1">Uncharacterized protein</fullName>
    </submittedName>
</protein>
<name>A0AAV7L0I2_PLEWA</name>
<comment type="caution">
    <text evidence="1">The sequence shown here is derived from an EMBL/GenBank/DDBJ whole genome shotgun (WGS) entry which is preliminary data.</text>
</comment>
<sequence length="124" mass="13651">MMSRHVTSPCSITARRRQSQILRLVMLDVENAVSLADVSRHRLLPGAGTLQAAGRLHREDAELCSDNARLATPALELHSVSPDEHQARAARRNGCRVAEELFSFRFLCVPATINTITTGLLYTA</sequence>
<proteinExistence type="predicted"/>